<evidence type="ECO:0000259" key="4">
    <source>
        <dbReference type="PROSITE" id="PS51194"/>
    </source>
</evidence>
<feature type="domain" description="Helicase C-terminal" evidence="4">
    <location>
        <begin position="287"/>
        <end position="447"/>
    </location>
</feature>
<name>A0A9E9LX17_9BURK</name>
<dbReference type="GO" id="GO:0005524">
    <property type="term" value="F:ATP binding"/>
    <property type="evidence" value="ECO:0007669"/>
    <property type="project" value="InterPro"/>
</dbReference>
<protein>
    <submittedName>
        <fullName evidence="5">DEAD/DEAH box helicase</fullName>
    </submittedName>
</protein>
<dbReference type="Gene3D" id="3.40.50.10810">
    <property type="entry name" value="Tandem AAA-ATPase domain"/>
    <property type="match status" value="1"/>
</dbReference>
<dbReference type="Gene3D" id="3.40.50.300">
    <property type="entry name" value="P-loop containing nucleotide triphosphate hydrolases"/>
    <property type="match status" value="1"/>
</dbReference>
<dbReference type="RefSeq" id="WP_269310419.1">
    <property type="nucleotide sequence ID" value="NZ_CP098242.1"/>
</dbReference>
<reference evidence="5" key="1">
    <citation type="journal article" date="2022" name="Front. Microbiol.">
        <title>New perspectives on an old grouping: The genomic and phenotypic variability of Oxalobacter formigenes and the implications for calcium oxalate stone prevention.</title>
        <authorList>
            <person name="Chmiel J.A."/>
            <person name="Carr C."/>
            <person name="Stuivenberg G.A."/>
            <person name="Venema R."/>
            <person name="Chanyi R.M."/>
            <person name="Al K.F."/>
            <person name="Giguere D."/>
            <person name="Say H."/>
            <person name="Akouris P.P."/>
            <person name="Dominguez Romero S.A."/>
            <person name="Kwong A."/>
            <person name="Tai V."/>
            <person name="Koval S.F."/>
            <person name="Razvi H."/>
            <person name="Bjazevic J."/>
            <person name="Burton J.P."/>
        </authorList>
    </citation>
    <scope>NUCLEOTIDE SEQUENCE</scope>
    <source>
        <strain evidence="5">WoOx3</strain>
    </source>
</reference>
<dbReference type="GO" id="GO:0016787">
    <property type="term" value="F:hydrolase activity"/>
    <property type="evidence" value="ECO:0007669"/>
    <property type="project" value="UniProtKB-KW"/>
</dbReference>
<dbReference type="InterPro" id="IPR000330">
    <property type="entry name" value="SNF2_N"/>
</dbReference>
<accession>A0A9E9LX17</accession>
<dbReference type="Proteomes" id="UP001156215">
    <property type="component" value="Chromosome"/>
</dbReference>
<keyword evidence="5" id="KW-0547">Nucleotide-binding</keyword>
<organism evidence="5 6">
    <name type="scientific">Oxalobacter vibrioformis</name>
    <dbReference type="NCBI Taxonomy" id="933080"/>
    <lineage>
        <taxon>Bacteria</taxon>
        <taxon>Pseudomonadati</taxon>
        <taxon>Pseudomonadota</taxon>
        <taxon>Betaproteobacteria</taxon>
        <taxon>Burkholderiales</taxon>
        <taxon>Oxalobacteraceae</taxon>
        <taxon>Oxalobacter</taxon>
    </lineage>
</organism>
<dbReference type="SUPFAM" id="SSF52540">
    <property type="entry name" value="P-loop containing nucleoside triphosphate hydrolases"/>
    <property type="match status" value="2"/>
</dbReference>
<dbReference type="Pfam" id="PF00271">
    <property type="entry name" value="Helicase_C"/>
    <property type="match status" value="1"/>
</dbReference>
<dbReference type="CDD" id="cd18012">
    <property type="entry name" value="DEXQc_arch_SWI2_SNF2"/>
    <property type="match status" value="1"/>
</dbReference>
<dbReference type="InterPro" id="IPR049730">
    <property type="entry name" value="SNF2/RAD54-like_C"/>
</dbReference>
<keyword evidence="6" id="KW-1185">Reference proteome</keyword>
<feature type="region of interest" description="Disordered" evidence="2">
    <location>
        <begin position="461"/>
        <end position="481"/>
    </location>
</feature>
<dbReference type="InterPro" id="IPR027417">
    <property type="entry name" value="P-loop_NTPase"/>
</dbReference>
<gene>
    <name evidence="5" type="ORF">NB640_06965</name>
</gene>
<dbReference type="CDD" id="cd18793">
    <property type="entry name" value="SF2_C_SNF"/>
    <property type="match status" value="1"/>
</dbReference>
<dbReference type="Pfam" id="PF00176">
    <property type="entry name" value="SNF2-rel_dom"/>
    <property type="match status" value="1"/>
</dbReference>
<keyword evidence="1" id="KW-0378">Hydrolase</keyword>
<dbReference type="InterPro" id="IPR001650">
    <property type="entry name" value="Helicase_C-like"/>
</dbReference>
<evidence type="ECO:0000313" key="6">
    <source>
        <dbReference type="Proteomes" id="UP001156215"/>
    </source>
</evidence>
<dbReference type="InterPro" id="IPR038718">
    <property type="entry name" value="SNF2-like_sf"/>
</dbReference>
<dbReference type="KEGG" id="ovb:NB640_06965"/>
<evidence type="ECO:0000259" key="3">
    <source>
        <dbReference type="PROSITE" id="PS51192"/>
    </source>
</evidence>
<feature type="domain" description="Helicase ATP-binding" evidence="3">
    <location>
        <begin position="2"/>
        <end position="162"/>
    </location>
</feature>
<dbReference type="AlphaFoldDB" id="A0A9E9LX17"/>
<dbReference type="PANTHER" id="PTHR10799">
    <property type="entry name" value="SNF2/RAD54 HELICASE FAMILY"/>
    <property type="match status" value="1"/>
</dbReference>
<dbReference type="GO" id="GO:0004386">
    <property type="term" value="F:helicase activity"/>
    <property type="evidence" value="ECO:0007669"/>
    <property type="project" value="UniProtKB-KW"/>
</dbReference>
<dbReference type="InterPro" id="IPR014001">
    <property type="entry name" value="Helicase_ATP-bd"/>
</dbReference>
<evidence type="ECO:0000256" key="1">
    <source>
        <dbReference type="ARBA" id="ARBA00022801"/>
    </source>
</evidence>
<dbReference type="SMART" id="SM00487">
    <property type="entry name" value="DEXDc"/>
    <property type="match status" value="1"/>
</dbReference>
<dbReference type="SMART" id="SM00490">
    <property type="entry name" value="HELICc"/>
    <property type="match status" value="1"/>
</dbReference>
<sequence>MQFLREYELAGILADDMGLGKTLQTLSHILLEKEAGRLTRPALVVAPTSLMSNWEDEANRFAPELRVLVLQGKDRLKRFERIDQYDLVLTTYALLPRDEKELQEHEYHLLILDESQYIKNIRSKAAQIATTLRARHRLCLTGTPLENHLGELWSQFHFLLPGLLGNEKTFNSEFRHPIEKLADDNRKSLLTRRIRPFLLRRTKDKVADELPPKTEMVRNVELTSTQRDIYETVRLAMDKKIRDEIAKKGVARSQIVILDALLKLRQVCCDPRLLRGGANRKAATSAKLAALMEMVEELMLEDRRILVFSQFTSMLALIEAELKVRNIPYTVLTGDTVDRAGAIRAFQEGQIPLFLISLKAGGVGLNLTAADTVIHYDPWWNPAVENQATDRAWRIGQDKPVFVYKLIARGTLEEKIQELQQKKADLADAILSTGETQGVQITPDDLQAIFEPLESMGDEDVYLSEPEIIPPAKTTTRKTRK</sequence>
<keyword evidence="5" id="KW-0067">ATP-binding</keyword>
<proteinExistence type="predicted"/>
<evidence type="ECO:0000313" key="5">
    <source>
        <dbReference type="EMBL" id="WAW11315.1"/>
    </source>
</evidence>
<dbReference type="PROSITE" id="PS51192">
    <property type="entry name" value="HELICASE_ATP_BIND_1"/>
    <property type="match status" value="1"/>
</dbReference>
<dbReference type="EMBL" id="CP098242">
    <property type="protein sequence ID" value="WAW11315.1"/>
    <property type="molecule type" value="Genomic_DNA"/>
</dbReference>
<dbReference type="PROSITE" id="PS51194">
    <property type="entry name" value="HELICASE_CTER"/>
    <property type="match status" value="1"/>
</dbReference>
<evidence type="ECO:0000256" key="2">
    <source>
        <dbReference type="SAM" id="MobiDB-lite"/>
    </source>
</evidence>
<keyword evidence="5" id="KW-0347">Helicase</keyword>
<dbReference type="FunFam" id="3.40.50.300:FF:000533">
    <property type="entry name" value="Helicase, Snf2 family"/>
    <property type="match status" value="1"/>
</dbReference>